<evidence type="ECO:0000313" key="2">
    <source>
        <dbReference type="EMBL" id="AYG78746.1"/>
    </source>
</evidence>
<feature type="compositionally biased region" description="Basic and acidic residues" evidence="1">
    <location>
        <begin position="1"/>
        <end position="10"/>
    </location>
</feature>
<feature type="compositionally biased region" description="Low complexity" evidence="1">
    <location>
        <begin position="29"/>
        <end position="46"/>
    </location>
</feature>
<dbReference type="EMBL" id="CP032698">
    <property type="protein sequence ID" value="AYG78746.1"/>
    <property type="molecule type" value="Genomic_DNA"/>
</dbReference>
<keyword evidence="3" id="KW-1185">Reference proteome</keyword>
<dbReference type="RefSeq" id="WP_162952421.1">
    <property type="nucleotide sequence ID" value="NZ_CP032698.1"/>
</dbReference>
<sequence length="132" mass="13260">MSETAKKNEATESTAAKNTARSARSGVRSATTKAASAASDTKSAASEAKDTTGSKVLALRSKAKSGGEMLATVPGKSVHMASTAWTVVRNRKQIAAGVGGGVLAALAGAYSLGRVSVRRGHGPLTRATGGRF</sequence>
<proteinExistence type="predicted"/>
<evidence type="ECO:0000256" key="1">
    <source>
        <dbReference type="SAM" id="MobiDB-lite"/>
    </source>
</evidence>
<dbReference type="AlphaFoldDB" id="A0A387H4W1"/>
<dbReference type="KEGG" id="shun:DWB77_00854"/>
<protein>
    <submittedName>
        <fullName evidence="2">Uncharacterized protein</fullName>
    </submittedName>
</protein>
<evidence type="ECO:0000313" key="3">
    <source>
        <dbReference type="Proteomes" id="UP000271554"/>
    </source>
</evidence>
<reference evidence="2 3" key="1">
    <citation type="submission" date="2018-10" db="EMBL/GenBank/DDBJ databases">
        <title>Relationship between Morphology and Antimicrobial Activity in Streptomyces.</title>
        <authorList>
            <person name="Kang H.J."/>
            <person name="Kim S.B."/>
        </authorList>
    </citation>
    <scope>NUCLEOTIDE SEQUENCE [LARGE SCALE GENOMIC DNA]</scope>
    <source>
        <strain evidence="2 3">BH38</strain>
    </source>
</reference>
<organism evidence="2 3">
    <name type="scientific">Streptomyces hundungensis</name>
    <dbReference type="NCBI Taxonomy" id="1077946"/>
    <lineage>
        <taxon>Bacteria</taxon>
        <taxon>Bacillati</taxon>
        <taxon>Actinomycetota</taxon>
        <taxon>Actinomycetes</taxon>
        <taxon>Kitasatosporales</taxon>
        <taxon>Streptomycetaceae</taxon>
        <taxon>Streptomyces</taxon>
    </lineage>
</organism>
<dbReference type="Proteomes" id="UP000271554">
    <property type="component" value="Chromosome"/>
</dbReference>
<gene>
    <name evidence="2" type="ORF">DWB77_00854</name>
</gene>
<name>A0A387H4W1_9ACTN</name>
<accession>A0A387H4W1</accession>
<feature type="region of interest" description="Disordered" evidence="1">
    <location>
        <begin position="1"/>
        <end position="70"/>
    </location>
</feature>
<feature type="compositionally biased region" description="Polar residues" evidence="1">
    <location>
        <begin position="11"/>
        <end position="22"/>
    </location>
</feature>